<evidence type="ECO:0000313" key="3">
    <source>
        <dbReference type="EnsemblPlants" id="Pp3c14_22010V3.1"/>
    </source>
</evidence>
<feature type="domain" description="Reverse transcriptase Ty1/copia-type" evidence="1">
    <location>
        <begin position="69"/>
        <end position="146"/>
    </location>
</feature>
<evidence type="ECO:0000259" key="1">
    <source>
        <dbReference type="Pfam" id="PF07727"/>
    </source>
</evidence>
<protein>
    <recommendedName>
        <fullName evidence="1">Reverse transcriptase Ty1/copia-type domain-containing protein</fullName>
    </recommendedName>
</protein>
<sequence>MAISSLRVAYYFFLFLDDYLHFTKNFFLKKKSKGFVLFQKYHFQVTIQFGQLLLILQIDNGGKFISKVFSTYYELHSFDYYETFSSIIKMISLCLLLTLSIYYDFYIHQMDVIIIFLNGVLKEEIYITQLEGFVVPSHKYKIYSYVSSILNYFSMKNCHAISTLFKANVHFSQGLDFMGENIEFMASIPYAHIIRSLQYLITCTRYYLPFAIHHMAQFIAKPNYARDLDTQKSTSGYLLYVKSSLLSWHSEKQVVIAQSITLPSIICCNNQSYIVMTQNPRFYDCTKYIDIKYHYIRDKVKANEVIFEFIPINKMKANIMTKSLLKSNQLINQVVNVHDS</sequence>
<dbReference type="STRING" id="3218.A0A2K1JIS6"/>
<dbReference type="InterPro" id="IPR013103">
    <property type="entry name" value="RVT_2"/>
</dbReference>
<keyword evidence="4" id="KW-1185">Reference proteome</keyword>
<accession>A0A2K1JIS6</accession>
<dbReference type="InParanoid" id="A0A2K1JIS6"/>
<dbReference type="Gramene" id="Pp3c14_22010V3.1">
    <property type="protein sequence ID" value="Pp3c14_22010V3.1"/>
    <property type="gene ID" value="Pp3c14_22010"/>
</dbReference>
<gene>
    <name evidence="2" type="ORF">PHYPA_018855</name>
</gene>
<dbReference type="Pfam" id="PF07727">
    <property type="entry name" value="RVT_2"/>
    <property type="match status" value="1"/>
</dbReference>
<dbReference type="InterPro" id="IPR012337">
    <property type="entry name" value="RNaseH-like_sf"/>
</dbReference>
<dbReference type="Proteomes" id="UP000006727">
    <property type="component" value="Chromosome 14"/>
</dbReference>
<evidence type="ECO:0000313" key="2">
    <source>
        <dbReference type="EMBL" id="PNR41452.1"/>
    </source>
</evidence>
<dbReference type="SUPFAM" id="SSF53098">
    <property type="entry name" value="Ribonuclease H-like"/>
    <property type="match status" value="1"/>
</dbReference>
<organism evidence="2">
    <name type="scientific">Physcomitrium patens</name>
    <name type="common">Spreading-leaved earth moss</name>
    <name type="synonym">Physcomitrella patens</name>
    <dbReference type="NCBI Taxonomy" id="3218"/>
    <lineage>
        <taxon>Eukaryota</taxon>
        <taxon>Viridiplantae</taxon>
        <taxon>Streptophyta</taxon>
        <taxon>Embryophyta</taxon>
        <taxon>Bryophyta</taxon>
        <taxon>Bryophytina</taxon>
        <taxon>Bryopsida</taxon>
        <taxon>Funariidae</taxon>
        <taxon>Funariales</taxon>
        <taxon>Funariaceae</taxon>
        <taxon>Physcomitrium</taxon>
    </lineage>
</organism>
<proteinExistence type="predicted"/>
<dbReference type="AlphaFoldDB" id="A0A2K1JIS6"/>
<reference evidence="2 4" key="1">
    <citation type="journal article" date="2008" name="Science">
        <title>The Physcomitrella genome reveals evolutionary insights into the conquest of land by plants.</title>
        <authorList>
            <person name="Rensing S."/>
            <person name="Lang D."/>
            <person name="Zimmer A."/>
            <person name="Terry A."/>
            <person name="Salamov A."/>
            <person name="Shapiro H."/>
            <person name="Nishiyama T."/>
            <person name="Perroud P.-F."/>
            <person name="Lindquist E."/>
            <person name="Kamisugi Y."/>
            <person name="Tanahashi T."/>
            <person name="Sakakibara K."/>
            <person name="Fujita T."/>
            <person name="Oishi K."/>
            <person name="Shin-I T."/>
            <person name="Kuroki Y."/>
            <person name="Toyoda A."/>
            <person name="Suzuki Y."/>
            <person name="Hashimoto A."/>
            <person name="Yamaguchi K."/>
            <person name="Sugano A."/>
            <person name="Kohara Y."/>
            <person name="Fujiyama A."/>
            <person name="Anterola A."/>
            <person name="Aoki S."/>
            <person name="Ashton N."/>
            <person name="Barbazuk W.B."/>
            <person name="Barker E."/>
            <person name="Bennetzen J."/>
            <person name="Bezanilla M."/>
            <person name="Blankenship R."/>
            <person name="Cho S.H."/>
            <person name="Dutcher S."/>
            <person name="Estelle M."/>
            <person name="Fawcett J.A."/>
            <person name="Gundlach H."/>
            <person name="Hanada K."/>
            <person name="Heyl A."/>
            <person name="Hicks K.A."/>
            <person name="Hugh J."/>
            <person name="Lohr M."/>
            <person name="Mayer K."/>
            <person name="Melkozernov A."/>
            <person name="Murata T."/>
            <person name="Nelson D."/>
            <person name="Pils B."/>
            <person name="Prigge M."/>
            <person name="Reiss B."/>
            <person name="Renner T."/>
            <person name="Rombauts S."/>
            <person name="Rushton P."/>
            <person name="Sanderfoot A."/>
            <person name="Schween G."/>
            <person name="Shiu S.-H."/>
            <person name="Stueber K."/>
            <person name="Theodoulou F.L."/>
            <person name="Tu H."/>
            <person name="Van de Peer Y."/>
            <person name="Verrier P.J."/>
            <person name="Waters E."/>
            <person name="Wood A."/>
            <person name="Yang L."/>
            <person name="Cove D."/>
            <person name="Cuming A."/>
            <person name="Hasebe M."/>
            <person name="Lucas S."/>
            <person name="Mishler D.B."/>
            <person name="Reski R."/>
            <person name="Grigoriev I."/>
            <person name="Quatrano R.S."/>
            <person name="Boore J.L."/>
        </authorList>
    </citation>
    <scope>NUCLEOTIDE SEQUENCE [LARGE SCALE GENOMIC DNA]</scope>
    <source>
        <strain evidence="3 4">cv. Gransden 2004</strain>
    </source>
</reference>
<name>A0A2K1JIS6_PHYPA</name>
<reference evidence="2 4" key="2">
    <citation type="journal article" date="2018" name="Plant J.">
        <title>The Physcomitrella patens chromosome-scale assembly reveals moss genome structure and evolution.</title>
        <authorList>
            <person name="Lang D."/>
            <person name="Ullrich K.K."/>
            <person name="Murat F."/>
            <person name="Fuchs J."/>
            <person name="Jenkins J."/>
            <person name="Haas F.B."/>
            <person name="Piednoel M."/>
            <person name="Gundlach H."/>
            <person name="Van Bel M."/>
            <person name="Meyberg R."/>
            <person name="Vives C."/>
            <person name="Morata J."/>
            <person name="Symeonidi A."/>
            <person name="Hiss M."/>
            <person name="Muchero W."/>
            <person name="Kamisugi Y."/>
            <person name="Saleh O."/>
            <person name="Blanc G."/>
            <person name="Decker E.L."/>
            <person name="van Gessel N."/>
            <person name="Grimwood J."/>
            <person name="Hayes R.D."/>
            <person name="Graham S.W."/>
            <person name="Gunter L.E."/>
            <person name="McDaniel S.F."/>
            <person name="Hoernstein S.N.W."/>
            <person name="Larsson A."/>
            <person name="Li F.W."/>
            <person name="Perroud P.F."/>
            <person name="Phillips J."/>
            <person name="Ranjan P."/>
            <person name="Rokshar D.S."/>
            <person name="Rothfels C.J."/>
            <person name="Schneider L."/>
            <person name="Shu S."/>
            <person name="Stevenson D.W."/>
            <person name="Thummler F."/>
            <person name="Tillich M."/>
            <person name="Villarreal Aguilar J.C."/>
            <person name="Widiez T."/>
            <person name="Wong G.K."/>
            <person name="Wymore A."/>
            <person name="Zhang Y."/>
            <person name="Zimmer A.D."/>
            <person name="Quatrano R.S."/>
            <person name="Mayer K.F.X."/>
            <person name="Goodstein D."/>
            <person name="Casacuberta J.M."/>
            <person name="Vandepoele K."/>
            <person name="Reski R."/>
            <person name="Cuming A.C."/>
            <person name="Tuskan G.A."/>
            <person name="Maumus F."/>
            <person name="Salse J."/>
            <person name="Schmutz J."/>
            <person name="Rensing S.A."/>
        </authorList>
    </citation>
    <scope>NUCLEOTIDE SEQUENCE [LARGE SCALE GENOMIC DNA]</scope>
    <source>
        <strain evidence="3 4">cv. Gransden 2004</strain>
    </source>
</reference>
<dbReference type="CDD" id="cd09272">
    <property type="entry name" value="RNase_HI_RT_Ty1"/>
    <property type="match status" value="1"/>
</dbReference>
<dbReference type="PANTHER" id="PTHR11439:SF483">
    <property type="entry name" value="PEPTIDE SYNTHASE GLIP-LIKE, PUTATIVE (AFU_ORTHOLOGUE AFUA_3G12920)-RELATED"/>
    <property type="match status" value="1"/>
</dbReference>
<evidence type="ECO:0000313" key="4">
    <source>
        <dbReference type="Proteomes" id="UP000006727"/>
    </source>
</evidence>
<dbReference type="EnsemblPlants" id="Pp3c14_22010V3.1">
    <property type="protein sequence ID" value="Pp3c14_22010V3.1"/>
    <property type="gene ID" value="Pp3c14_22010"/>
</dbReference>
<dbReference type="PANTHER" id="PTHR11439">
    <property type="entry name" value="GAG-POL-RELATED RETROTRANSPOSON"/>
    <property type="match status" value="1"/>
</dbReference>
<reference evidence="3" key="3">
    <citation type="submission" date="2020-12" db="UniProtKB">
        <authorList>
            <consortium name="EnsemblPlants"/>
        </authorList>
    </citation>
    <scope>IDENTIFICATION</scope>
</reference>
<dbReference type="EMBL" id="ABEU02000014">
    <property type="protein sequence ID" value="PNR41452.1"/>
    <property type="molecule type" value="Genomic_DNA"/>
</dbReference>